<evidence type="ECO:0000313" key="1">
    <source>
        <dbReference type="EMBL" id="SUZ93520.1"/>
    </source>
</evidence>
<reference evidence="1" key="1">
    <citation type="submission" date="2018-05" db="EMBL/GenBank/DDBJ databases">
        <authorList>
            <person name="Lanie J.A."/>
            <person name="Ng W.-L."/>
            <person name="Kazmierczak K.M."/>
            <person name="Andrzejewski T.M."/>
            <person name="Davidsen T.M."/>
            <person name="Wayne K.J."/>
            <person name="Tettelin H."/>
            <person name="Glass J.I."/>
            <person name="Rusch D."/>
            <person name="Podicherti R."/>
            <person name="Tsui H.-C.T."/>
            <person name="Winkler M.E."/>
        </authorList>
    </citation>
    <scope>NUCLEOTIDE SEQUENCE</scope>
</reference>
<sequence length="47" mass="5343">MPDIVIRLVRWRLTPPDGYTSVPLSGLGFMVNSHRLLKKNLIVRLIG</sequence>
<dbReference type="EMBL" id="UINC01002153">
    <property type="protein sequence ID" value="SUZ93520.1"/>
    <property type="molecule type" value="Genomic_DNA"/>
</dbReference>
<organism evidence="1">
    <name type="scientific">marine metagenome</name>
    <dbReference type="NCBI Taxonomy" id="408172"/>
    <lineage>
        <taxon>unclassified sequences</taxon>
        <taxon>metagenomes</taxon>
        <taxon>ecological metagenomes</taxon>
    </lineage>
</organism>
<protein>
    <submittedName>
        <fullName evidence="1">Uncharacterized protein</fullName>
    </submittedName>
</protein>
<proteinExistence type="predicted"/>
<gene>
    <name evidence="1" type="ORF">METZ01_LOCUS46374</name>
</gene>
<name>A0A381RNT0_9ZZZZ</name>
<dbReference type="AlphaFoldDB" id="A0A381RNT0"/>
<accession>A0A381RNT0</accession>